<reference evidence="2" key="1">
    <citation type="submission" date="2022-11" db="UniProtKB">
        <authorList>
            <consortium name="WormBaseParasite"/>
        </authorList>
    </citation>
    <scope>IDENTIFICATION</scope>
</reference>
<protein>
    <submittedName>
        <fullName evidence="2">Uncharacterized protein</fullName>
    </submittedName>
</protein>
<proteinExistence type="predicted"/>
<evidence type="ECO:0000313" key="1">
    <source>
        <dbReference type="Proteomes" id="UP000887576"/>
    </source>
</evidence>
<dbReference type="WBParaSite" id="JU765_v2.g18579.t1">
    <property type="protein sequence ID" value="JU765_v2.g18579.t1"/>
    <property type="gene ID" value="JU765_v2.g18579"/>
</dbReference>
<sequence length="183" mass="20186">MKTFFRSDAGFFVDKIDKSTCYLGNLGGEIEIFLPHFFDNSEEWPLYSETKGIYNTEKACLDAEGVEKIRSQKRILDEDDYDEYGALVTYSAKKSKCQHDTKTMFLALVAAGIFAGLITLLLIGAMIVVCIAKSRMLALGKKLPGKPWETQATEDGNTFIDQTIGGTTMTQMDGVTSGYSTVA</sequence>
<dbReference type="Proteomes" id="UP000887576">
    <property type="component" value="Unplaced"/>
</dbReference>
<organism evidence="1 2">
    <name type="scientific">Panagrolaimus sp. JU765</name>
    <dbReference type="NCBI Taxonomy" id="591449"/>
    <lineage>
        <taxon>Eukaryota</taxon>
        <taxon>Metazoa</taxon>
        <taxon>Ecdysozoa</taxon>
        <taxon>Nematoda</taxon>
        <taxon>Chromadorea</taxon>
        <taxon>Rhabditida</taxon>
        <taxon>Tylenchina</taxon>
        <taxon>Panagrolaimomorpha</taxon>
        <taxon>Panagrolaimoidea</taxon>
        <taxon>Panagrolaimidae</taxon>
        <taxon>Panagrolaimus</taxon>
    </lineage>
</organism>
<evidence type="ECO:0000313" key="2">
    <source>
        <dbReference type="WBParaSite" id="JU765_v2.g18579.t1"/>
    </source>
</evidence>
<accession>A0AC34QQN3</accession>
<name>A0AC34QQN3_9BILA</name>